<accession>H6SIG4</accession>
<dbReference type="eggNOG" id="COG2274">
    <property type="taxonomic scope" value="Bacteria"/>
</dbReference>
<feature type="transmembrane region" description="Helical" evidence="6">
    <location>
        <begin position="218"/>
        <end position="238"/>
    </location>
</feature>
<sequence length="359" mass="40050">TVKREIRSANGEKPMTSPTANDRPDTVRPGLTSVHALATVAKHHGLHLSVEQMIRDNAITEEPGLAGLAAIAKKNNLEARVTKLTWQQLFRLGKALPAVLRFNNGQYVVLIAVEEGPTPIVILQDPLSPDEACISVDKVRLETNWDGDAILIKRRYRLSDTERPFGLVWITGQVLKEKIIFRDVGIAALIISFFALVPPLVFMTIVDRILVHQRLSTLHILTTGVCFVILFDMIFGFLRRKLLALGSAKIDARMSTYIFDKMVNLPIDYFERNPTGVISYKLGEVWRIRNFLTGQLFGTILDSTVLFVLLPVMFYISSPLTFFVLGLSILMSVVVLAYIAPMAQSRGLGRPRLPSLGFP</sequence>
<evidence type="ECO:0000256" key="2">
    <source>
        <dbReference type="ARBA" id="ARBA00022692"/>
    </source>
</evidence>
<evidence type="ECO:0000259" key="8">
    <source>
        <dbReference type="PROSITE" id="PS50990"/>
    </source>
</evidence>
<dbReference type="EMBL" id="HE663493">
    <property type="protein sequence ID" value="CCG06578.1"/>
    <property type="molecule type" value="Genomic_DNA"/>
</dbReference>
<keyword evidence="9" id="KW-0645">Protease</keyword>
<dbReference type="KEGG" id="rpm:RSPPHO_03239"/>
<keyword evidence="9" id="KW-0378">Hydrolase</keyword>
<reference evidence="9 10" key="1">
    <citation type="submission" date="2012-02" db="EMBL/GenBank/DDBJ databases">
        <title>Shotgun genome sequence of Phaeospirillum photometricum DSM 122.</title>
        <authorList>
            <person name="Duquesne K."/>
            <person name="Sturgis J."/>
        </authorList>
    </citation>
    <scope>NUCLEOTIDE SEQUENCE [LARGE SCALE GENOMIC DNA]</scope>
    <source>
        <strain evidence="10">DSM122</strain>
    </source>
</reference>
<comment type="subcellular location">
    <subcellularLocation>
        <location evidence="1">Cell membrane</location>
        <topology evidence="1">Multi-pass membrane protein</topology>
    </subcellularLocation>
</comment>
<dbReference type="CDD" id="cd02259">
    <property type="entry name" value="Peptidase_C39_like"/>
    <property type="match status" value="1"/>
</dbReference>
<dbReference type="HOGENOM" id="CLU_045825_0_0_5"/>
<feature type="non-terminal residue" evidence="9">
    <location>
        <position position="1"/>
    </location>
</feature>
<keyword evidence="3 6" id="KW-1133">Transmembrane helix</keyword>
<dbReference type="InterPro" id="IPR036640">
    <property type="entry name" value="ABC1_TM_sf"/>
</dbReference>
<evidence type="ECO:0000256" key="5">
    <source>
        <dbReference type="SAM" id="MobiDB-lite"/>
    </source>
</evidence>
<dbReference type="GO" id="GO:0005886">
    <property type="term" value="C:plasma membrane"/>
    <property type="evidence" value="ECO:0007669"/>
    <property type="project" value="UniProtKB-SubCell"/>
</dbReference>
<feature type="transmembrane region" description="Helical" evidence="6">
    <location>
        <begin position="184"/>
        <end position="206"/>
    </location>
</feature>
<keyword evidence="10" id="KW-1185">Reference proteome</keyword>
<dbReference type="Gene3D" id="3.90.70.10">
    <property type="entry name" value="Cysteine proteinases"/>
    <property type="match status" value="1"/>
</dbReference>
<feature type="domain" description="ABC transmembrane type-1" evidence="7">
    <location>
        <begin position="184"/>
        <end position="344"/>
    </location>
</feature>
<evidence type="ECO:0000256" key="6">
    <source>
        <dbReference type="SAM" id="Phobius"/>
    </source>
</evidence>
<dbReference type="GO" id="GO:0005524">
    <property type="term" value="F:ATP binding"/>
    <property type="evidence" value="ECO:0007669"/>
    <property type="project" value="InterPro"/>
</dbReference>
<dbReference type="PROSITE" id="PS50990">
    <property type="entry name" value="PEPTIDASE_C39"/>
    <property type="match status" value="1"/>
</dbReference>
<dbReference type="Proteomes" id="UP000033220">
    <property type="component" value="Chromosome DSM 122"/>
</dbReference>
<dbReference type="Pfam" id="PF03412">
    <property type="entry name" value="Peptidase_C39"/>
    <property type="match status" value="1"/>
</dbReference>
<feature type="transmembrane region" description="Helical" evidence="6">
    <location>
        <begin position="322"/>
        <end position="340"/>
    </location>
</feature>
<feature type="region of interest" description="Disordered" evidence="5">
    <location>
        <begin position="1"/>
        <end position="27"/>
    </location>
</feature>
<dbReference type="InterPro" id="IPR005074">
    <property type="entry name" value="Peptidase_C39"/>
</dbReference>
<keyword evidence="2 6" id="KW-0812">Transmembrane</keyword>
<dbReference type="SUPFAM" id="SSF90123">
    <property type="entry name" value="ABC transporter transmembrane region"/>
    <property type="match status" value="1"/>
</dbReference>
<evidence type="ECO:0000256" key="1">
    <source>
        <dbReference type="ARBA" id="ARBA00004651"/>
    </source>
</evidence>
<dbReference type="GO" id="GO:0008233">
    <property type="term" value="F:peptidase activity"/>
    <property type="evidence" value="ECO:0007669"/>
    <property type="project" value="UniProtKB-KW"/>
</dbReference>
<dbReference type="Pfam" id="PF00664">
    <property type="entry name" value="ABC_membrane"/>
    <property type="match status" value="1"/>
</dbReference>
<dbReference type="STRING" id="1150469.RSPPHO_03239"/>
<evidence type="ECO:0000259" key="7">
    <source>
        <dbReference type="PROSITE" id="PS50929"/>
    </source>
</evidence>
<gene>
    <name evidence="9" type="ORF">RSPPHO_03239</name>
</gene>
<dbReference type="InterPro" id="IPR011527">
    <property type="entry name" value="ABC1_TM_dom"/>
</dbReference>
<proteinExistence type="predicted"/>
<dbReference type="PATRIC" id="fig|1150469.3.peg.14"/>
<protein>
    <submittedName>
        <fullName evidence="9">ABC-type protease/lipase transport system, ATPase and permease components</fullName>
    </submittedName>
</protein>
<dbReference type="PROSITE" id="PS50929">
    <property type="entry name" value="ABC_TM1F"/>
    <property type="match status" value="1"/>
</dbReference>
<dbReference type="GO" id="GO:0006508">
    <property type="term" value="P:proteolysis"/>
    <property type="evidence" value="ECO:0007669"/>
    <property type="project" value="UniProtKB-KW"/>
</dbReference>
<dbReference type="GO" id="GO:0140359">
    <property type="term" value="F:ABC-type transporter activity"/>
    <property type="evidence" value="ECO:0007669"/>
    <property type="project" value="InterPro"/>
</dbReference>
<feature type="domain" description="Peptidase C39" evidence="8">
    <location>
        <begin position="23"/>
        <end position="152"/>
    </location>
</feature>
<evidence type="ECO:0000313" key="10">
    <source>
        <dbReference type="Proteomes" id="UP000033220"/>
    </source>
</evidence>
<dbReference type="AlphaFoldDB" id="H6SIG4"/>
<feature type="transmembrane region" description="Helical" evidence="6">
    <location>
        <begin position="296"/>
        <end position="316"/>
    </location>
</feature>
<evidence type="ECO:0000256" key="4">
    <source>
        <dbReference type="ARBA" id="ARBA00023136"/>
    </source>
</evidence>
<organism evidence="9 10">
    <name type="scientific">Pararhodospirillum photometricum DSM 122</name>
    <dbReference type="NCBI Taxonomy" id="1150469"/>
    <lineage>
        <taxon>Bacteria</taxon>
        <taxon>Pseudomonadati</taxon>
        <taxon>Pseudomonadota</taxon>
        <taxon>Alphaproteobacteria</taxon>
        <taxon>Rhodospirillales</taxon>
        <taxon>Rhodospirillaceae</taxon>
        <taxon>Pararhodospirillum</taxon>
    </lineage>
</organism>
<evidence type="ECO:0000313" key="9">
    <source>
        <dbReference type="EMBL" id="CCG06578.1"/>
    </source>
</evidence>
<name>H6SIG4_PARPM</name>
<dbReference type="Gene3D" id="1.20.1560.10">
    <property type="entry name" value="ABC transporter type 1, transmembrane domain"/>
    <property type="match status" value="1"/>
</dbReference>
<evidence type="ECO:0000256" key="3">
    <source>
        <dbReference type="ARBA" id="ARBA00022989"/>
    </source>
</evidence>
<keyword evidence="4 6" id="KW-0472">Membrane</keyword>